<keyword evidence="7" id="KW-1185">Reference proteome</keyword>
<feature type="domain" description="NodB homology" evidence="5">
    <location>
        <begin position="126"/>
        <end position="317"/>
    </location>
</feature>
<evidence type="ECO:0000256" key="2">
    <source>
        <dbReference type="ARBA" id="ARBA00022801"/>
    </source>
</evidence>
<evidence type="ECO:0000256" key="3">
    <source>
        <dbReference type="SAM" id="MobiDB-lite"/>
    </source>
</evidence>
<keyword evidence="2" id="KW-0378">Hydrolase</keyword>
<dbReference type="SUPFAM" id="SSF88713">
    <property type="entry name" value="Glycoside hydrolase/deacetylase"/>
    <property type="match status" value="1"/>
</dbReference>
<evidence type="ECO:0000313" key="6">
    <source>
        <dbReference type="EMBL" id="TPX55968.1"/>
    </source>
</evidence>
<dbReference type="Pfam" id="PF01522">
    <property type="entry name" value="Polysacc_deac_1"/>
    <property type="match status" value="1"/>
</dbReference>
<dbReference type="Gene3D" id="3.20.20.370">
    <property type="entry name" value="Glycoside hydrolase/deacetylase"/>
    <property type="match status" value="1"/>
</dbReference>
<protein>
    <recommendedName>
        <fullName evidence="5">NodB homology domain-containing protein</fullName>
    </recommendedName>
</protein>
<dbReference type="PANTHER" id="PTHR10587">
    <property type="entry name" value="GLYCOSYL TRANSFERASE-RELATED"/>
    <property type="match status" value="1"/>
</dbReference>
<organism evidence="6 7">
    <name type="scientific">Powellomyces hirtus</name>
    <dbReference type="NCBI Taxonomy" id="109895"/>
    <lineage>
        <taxon>Eukaryota</taxon>
        <taxon>Fungi</taxon>
        <taxon>Fungi incertae sedis</taxon>
        <taxon>Chytridiomycota</taxon>
        <taxon>Chytridiomycota incertae sedis</taxon>
        <taxon>Chytridiomycetes</taxon>
        <taxon>Spizellomycetales</taxon>
        <taxon>Powellomycetaceae</taxon>
        <taxon>Powellomyces</taxon>
    </lineage>
</organism>
<dbReference type="InterPro" id="IPR011330">
    <property type="entry name" value="Glyco_hydro/deAcase_b/a-brl"/>
</dbReference>
<dbReference type="EMBL" id="QEAQ01000090">
    <property type="protein sequence ID" value="TPX55968.1"/>
    <property type="molecule type" value="Genomic_DNA"/>
</dbReference>
<feature type="chain" id="PRO_5021387314" description="NodB homology domain-containing protein" evidence="4">
    <location>
        <begin position="20"/>
        <end position="384"/>
    </location>
</feature>
<evidence type="ECO:0000256" key="1">
    <source>
        <dbReference type="ARBA" id="ARBA00022723"/>
    </source>
</evidence>
<dbReference type="InterPro" id="IPR050248">
    <property type="entry name" value="Polysacc_deacetylase_ArnD"/>
</dbReference>
<dbReference type="GO" id="GO:0016020">
    <property type="term" value="C:membrane"/>
    <property type="evidence" value="ECO:0007669"/>
    <property type="project" value="TreeGrafter"/>
</dbReference>
<dbReference type="AlphaFoldDB" id="A0A507DYC7"/>
<dbReference type="PROSITE" id="PS51677">
    <property type="entry name" value="NODB"/>
    <property type="match status" value="1"/>
</dbReference>
<reference evidence="6 7" key="1">
    <citation type="journal article" date="2019" name="Sci. Rep.">
        <title>Comparative genomics of chytrid fungi reveal insights into the obligate biotrophic and pathogenic lifestyle of Synchytrium endobioticum.</title>
        <authorList>
            <person name="van de Vossenberg B.T.L.H."/>
            <person name="Warris S."/>
            <person name="Nguyen H.D.T."/>
            <person name="van Gent-Pelzer M.P.E."/>
            <person name="Joly D.L."/>
            <person name="van de Geest H.C."/>
            <person name="Bonants P.J.M."/>
            <person name="Smith D.S."/>
            <person name="Levesque C.A."/>
            <person name="van der Lee T.A.J."/>
        </authorList>
    </citation>
    <scope>NUCLEOTIDE SEQUENCE [LARGE SCALE GENOMIC DNA]</scope>
    <source>
        <strain evidence="6 7">CBS 809.83</strain>
    </source>
</reference>
<dbReference type="InterPro" id="IPR002509">
    <property type="entry name" value="NODB_dom"/>
</dbReference>
<sequence length="384" mass="40383">MTISTTALFTALLAVGVHAQSAPYANMPSVFPPIDQQQYMSGPLLDAPLIVEGMKKVRAVVPQRLLELPTSIQRVFSDVTYPGGAAAATIANKAAANCYWPAGTHCVRTVAADGYQPDITNCPNPNDWGITYDDGPTVLEIGPDTSDVVANLNTLGVKATFFVAGTAASANPAELKATYEAGHEIAVHTWTHRPLTNLTNEQIVAEILYTEAKIYQIIGVVPKLFRPPYGDCDDRVRAIIGALGYTNVIWTSAPDRDTHDTTVSDDVGRAGIVNTVKATWLGAQPGFISLNHDISNSTSAIAVNVLKEIQKMGPAFPLKMKTVGACLGVPSYVGVPVGTTPAAPASPSYRATPSQSDNPSSSSTVSASLAMVMGLIAATSLALF</sequence>
<proteinExistence type="predicted"/>
<dbReference type="GO" id="GO:0005975">
    <property type="term" value="P:carbohydrate metabolic process"/>
    <property type="evidence" value="ECO:0007669"/>
    <property type="project" value="InterPro"/>
</dbReference>
<accession>A0A507DYC7</accession>
<dbReference type="GO" id="GO:0046872">
    <property type="term" value="F:metal ion binding"/>
    <property type="evidence" value="ECO:0007669"/>
    <property type="project" value="UniProtKB-KW"/>
</dbReference>
<gene>
    <name evidence="6" type="ORF">PhCBS80983_g04895</name>
</gene>
<keyword evidence="4" id="KW-0732">Signal</keyword>
<dbReference type="STRING" id="109895.A0A507DYC7"/>
<dbReference type="GO" id="GO:0009272">
    <property type="term" value="P:fungal-type cell wall biogenesis"/>
    <property type="evidence" value="ECO:0007669"/>
    <property type="project" value="UniProtKB-ARBA"/>
</dbReference>
<evidence type="ECO:0000313" key="7">
    <source>
        <dbReference type="Proteomes" id="UP000318582"/>
    </source>
</evidence>
<dbReference type="Proteomes" id="UP000318582">
    <property type="component" value="Unassembled WGS sequence"/>
</dbReference>
<dbReference type="PANTHER" id="PTHR10587:SF133">
    <property type="entry name" value="CHITIN DEACETYLASE 1-RELATED"/>
    <property type="match status" value="1"/>
</dbReference>
<name>A0A507DYC7_9FUNG</name>
<evidence type="ECO:0000256" key="4">
    <source>
        <dbReference type="SAM" id="SignalP"/>
    </source>
</evidence>
<evidence type="ECO:0000259" key="5">
    <source>
        <dbReference type="PROSITE" id="PS51677"/>
    </source>
</evidence>
<dbReference type="GO" id="GO:0004099">
    <property type="term" value="F:chitin deacetylase activity"/>
    <property type="evidence" value="ECO:0007669"/>
    <property type="project" value="TreeGrafter"/>
</dbReference>
<keyword evidence="1" id="KW-0479">Metal-binding</keyword>
<feature type="signal peptide" evidence="4">
    <location>
        <begin position="1"/>
        <end position="19"/>
    </location>
</feature>
<feature type="region of interest" description="Disordered" evidence="3">
    <location>
        <begin position="343"/>
        <end position="363"/>
    </location>
</feature>
<feature type="compositionally biased region" description="Low complexity" evidence="3">
    <location>
        <begin position="354"/>
        <end position="363"/>
    </location>
</feature>
<comment type="caution">
    <text evidence="6">The sequence shown here is derived from an EMBL/GenBank/DDBJ whole genome shotgun (WGS) entry which is preliminary data.</text>
</comment>